<keyword evidence="3 4" id="KW-0808">Transferase</keyword>
<proteinExistence type="evidence at transcript level"/>
<dbReference type="Gene3D" id="3.40.50.2000">
    <property type="entry name" value="Glycogen Phosphorylase B"/>
    <property type="match status" value="2"/>
</dbReference>
<organism evidence="6">
    <name type="scientific">Polygala tenuifolia</name>
    <dbReference type="NCBI Taxonomy" id="355332"/>
    <lineage>
        <taxon>Eukaryota</taxon>
        <taxon>Viridiplantae</taxon>
        <taxon>Streptophyta</taxon>
        <taxon>Embryophyta</taxon>
        <taxon>Tracheophyta</taxon>
        <taxon>Spermatophyta</taxon>
        <taxon>Magnoliopsida</taxon>
        <taxon>eudicotyledons</taxon>
        <taxon>Gunneridae</taxon>
        <taxon>Pentapetalae</taxon>
        <taxon>rosids</taxon>
        <taxon>fabids</taxon>
        <taxon>Fabales</taxon>
        <taxon>Polygalaceae</taxon>
        <taxon>Polygala</taxon>
    </lineage>
</organism>
<reference evidence="6" key="1">
    <citation type="submission" date="2019-04" db="EMBL/GenBank/DDBJ databases">
        <title>Discovery of genes involved in onjisaponin biosynthesis from Polygala tenuifolia.</title>
        <authorList>
            <person name="Yasukawa A."/>
            <person name="Yamamura Y."/>
            <person name="Lee J-B."/>
        </authorList>
    </citation>
    <scope>NUCLEOTIDE SEQUENCE</scope>
</reference>
<name>A0A4P2X6I1_9FABA</name>
<dbReference type="CDD" id="cd03784">
    <property type="entry name" value="GT1_Gtf-like"/>
    <property type="match status" value="1"/>
</dbReference>
<dbReference type="Pfam" id="PF00201">
    <property type="entry name" value="UDPGT"/>
    <property type="match status" value="1"/>
</dbReference>
<dbReference type="AlphaFoldDB" id="A0A4P2X6I1"/>
<dbReference type="PANTHER" id="PTHR48046:SF1">
    <property type="entry name" value="GLYCOSYLTRANSFERASE-RELATED"/>
    <property type="match status" value="1"/>
</dbReference>
<evidence type="ECO:0000256" key="2">
    <source>
        <dbReference type="ARBA" id="ARBA00022676"/>
    </source>
</evidence>
<dbReference type="PANTHER" id="PTHR48046">
    <property type="entry name" value="UDP-GLYCOSYLTRANSFERASE 72E1"/>
    <property type="match status" value="1"/>
</dbReference>
<dbReference type="EC" id="2.4.1.-" evidence="5"/>
<dbReference type="PROSITE" id="PS00375">
    <property type="entry name" value="UDPGT"/>
    <property type="match status" value="1"/>
</dbReference>
<protein>
    <recommendedName>
        <fullName evidence="5">Glycosyltransferase</fullName>
        <ecNumber evidence="5">2.4.1.-</ecNumber>
    </recommendedName>
</protein>
<evidence type="ECO:0000313" key="6">
    <source>
        <dbReference type="EMBL" id="BBK15466.1"/>
    </source>
</evidence>
<evidence type="ECO:0000256" key="4">
    <source>
        <dbReference type="RuleBase" id="RU003718"/>
    </source>
</evidence>
<dbReference type="SUPFAM" id="SSF53756">
    <property type="entry name" value="UDP-Glycosyltransferase/glycogen phosphorylase"/>
    <property type="match status" value="1"/>
</dbReference>
<dbReference type="InterPro" id="IPR002213">
    <property type="entry name" value="UDP_glucos_trans"/>
</dbReference>
<sequence>MDDFECSNVKPHVALLSSPGLGNLIPLLELGKRFVTLHNFKVTVFIVPSPTSHVKTQILQSAMTPKILDIIELPPFDISSIIEPGAATVRVIRVIMRVIRPSLRTSISNMKSRPNALIVDIFGTESSPIADEFNMLKYLFVASNSKFLALTLYTPFLDKQVQGEYVEQKDLLRIPGCSPVRPEDVVDPMLDRTNPQYHEYVQMGIEYANGQGDGILVNTWYDLCAQELKALGDDHLLGQIVKVPVYPVGPLLRQSGSGRSCSKELFDWLDMQPSKSVIYVSFGSGGTLSHKQMTEIAWGLELSQKRFVWVVRPPTIGTADAAYFKTGSDHPSDPATYLPEGFLIRTQNVGIVISVWAPQVEILGHPSVGGFLSHCGWNSALESFTQGVPMIALPLYAEQRLNATKLVDEMGVAVRPKELPTKNVVGREEVQKMVRKLMEDDTAGGMRARLNELKYSAAQALSKGGSSCTALSLVAKQCEERFRSTVP</sequence>
<evidence type="ECO:0000256" key="1">
    <source>
        <dbReference type="ARBA" id="ARBA00009995"/>
    </source>
</evidence>
<dbReference type="EMBL" id="LC475444">
    <property type="protein sequence ID" value="BBK15466.1"/>
    <property type="molecule type" value="mRNA"/>
</dbReference>
<evidence type="ECO:0000256" key="3">
    <source>
        <dbReference type="ARBA" id="ARBA00022679"/>
    </source>
</evidence>
<keyword evidence="2 4" id="KW-0328">Glycosyltransferase</keyword>
<dbReference type="GO" id="GO:0008194">
    <property type="term" value="F:UDP-glycosyltransferase activity"/>
    <property type="evidence" value="ECO:0007669"/>
    <property type="project" value="InterPro"/>
</dbReference>
<evidence type="ECO:0000256" key="5">
    <source>
        <dbReference type="RuleBase" id="RU362057"/>
    </source>
</evidence>
<dbReference type="FunFam" id="3.40.50.2000:FF:000056">
    <property type="entry name" value="Glycosyltransferase"/>
    <property type="match status" value="1"/>
</dbReference>
<accession>A0A4P2X6I1</accession>
<dbReference type="InterPro" id="IPR035595">
    <property type="entry name" value="UDP_glycos_trans_CS"/>
</dbReference>
<gene>
    <name evidence="6" type="primary">PtUGT7</name>
</gene>
<comment type="similarity">
    <text evidence="1 4">Belongs to the UDP-glycosyltransferase family.</text>
</comment>